<keyword evidence="3" id="KW-1185">Reference proteome</keyword>
<name>A0A0C2FZC0_9BILA</name>
<dbReference type="GO" id="GO:0003676">
    <property type="term" value="F:nucleic acid binding"/>
    <property type="evidence" value="ECO:0007669"/>
    <property type="project" value="InterPro"/>
</dbReference>
<proteinExistence type="predicted"/>
<sequence length="83" mass="9193">MAVIAAGDSENAEKSKQRTEQMIRSSGAYHQKLSDYETRQHKVILLLVNAFPHVIKAVEETLGALRWDGLPHAAYSTDCAPLD</sequence>
<feature type="region of interest" description="Disordered" evidence="1">
    <location>
        <begin position="1"/>
        <end position="24"/>
    </location>
</feature>
<evidence type="ECO:0000256" key="1">
    <source>
        <dbReference type="SAM" id="MobiDB-lite"/>
    </source>
</evidence>
<dbReference type="InterPro" id="IPR036397">
    <property type="entry name" value="RNaseH_sf"/>
</dbReference>
<dbReference type="Gene3D" id="3.30.420.10">
    <property type="entry name" value="Ribonuclease H-like superfamily/Ribonuclease H"/>
    <property type="match status" value="1"/>
</dbReference>
<evidence type="ECO:0000313" key="3">
    <source>
        <dbReference type="Proteomes" id="UP000054047"/>
    </source>
</evidence>
<dbReference type="Proteomes" id="UP000054047">
    <property type="component" value="Unassembled WGS sequence"/>
</dbReference>
<feature type="compositionally biased region" description="Basic and acidic residues" evidence="1">
    <location>
        <begin position="11"/>
        <end position="21"/>
    </location>
</feature>
<dbReference type="EMBL" id="KN740033">
    <property type="protein sequence ID" value="KIH53945.1"/>
    <property type="molecule type" value="Genomic_DNA"/>
</dbReference>
<accession>A0A0C2FZC0</accession>
<dbReference type="AlphaFoldDB" id="A0A0C2FZC0"/>
<organism evidence="2 3">
    <name type="scientific">Ancylostoma duodenale</name>
    <dbReference type="NCBI Taxonomy" id="51022"/>
    <lineage>
        <taxon>Eukaryota</taxon>
        <taxon>Metazoa</taxon>
        <taxon>Ecdysozoa</taxon>
        <taxon>Nematoda</taxon>
        <taxon>Chromadorea</taxon>
        <taxon>Rhabditida</taxon>
        <taxon>Rhabditina</taxon>
        <taxon>Rhabditomorpha</taxon>
        <taxon>Strongyloidea</taxon>
        <taxon>Ancylostomatidae</taxon>
        <taxon>Ancylostomatinae</taxon>
        <taxon>Ancylostoma</taxon>
    </lineage>
</organism>
<protein>
    <submittedName>
        <fullName evidence="2">Uncharacterized protein</fullName>
    </submittedName>
</protein>
<reference evidence="2 3" key="1">
    <citation type="submission" date="2013-12" db="EMBL/GenBank/DDBJ databases">
        <title>Draft genome of the parsitic nematode Ancylostoma duodenale.</title>
        <authorList>
            <person name="Mitreva M."/>
        </authorList>
    </citation>
    <scope>NUCLEOTIDE SEQUENCE [LARGE SCALE GENOMIC DNA]</scope>
    <source>
        <strain evidence="2 3">Zhejiang</strain>
    </source>
</reference>
<gene>
    <name evidence="2" type="ORF">ANCDUO_15910</name>
</gene>
<evidence type="ECO:0000313" key="2">
    <source>
        <dbReference type="EMBL" id="KIH53945.1"/>
    </source>
</evidence>
<dbReference type="OrthoDB" id="6753067at2759"/>